<feature type="region of interest" description="Disordered" evidence="1">
    <location>
        <begin position="209"/>
        <end position="229"/>
    </location>
</feature>
<comment type="caution">
    <text evidence="2">The sequence shown here is derived from an EMBL/GenBank/DDBJ whole genome shotgun (WGS) entry which is preliminary data.</text>
</comment>
<accession>A0ABQ8X1N6</accession>
<evidence type="ECO:0000256" key="1">
    <source>
        <dbReference type="SAM" id="MobiDB-lite"/>
    </source>
</evidence>
<feature type="compositionally biased region" description="Low complexity" evidence="1">
    <location>
        <begin position="209"/>
        <end position="225"/>
    </location>
</feature>
<keyword evidence="3" id="KW-1185">Reference proteome</keyword>
<protein>
    <submittedName>
        <fullName evidence="2">Division protein</fullName>
    </submittedName>
</protein>
<dbReference type="InterPro" id="IPR036322">
    <property type="entry name" value="WD40_repeat_dom_sf"/>
</dbReference>
<feature type="region of interest" description="Disordered" evidence="1">
    <location>
        <begin position="273"/>
        <end position="298"/>
    </location>
</feature>
<proteinExistence type="predicted"/>
<evidence type="ECO:0000313" key="2">
    <source>
        <dbReference type="EMBL" id="KAJ6226320.1"/>
    </source>
</evidence>
<dbReference type="Proteomes" id="UP001150062">
    <property type="component" value="Unassembled WGS sequence"/>
</dbReference>
<sequence length="458" mass="52728">MEILHSIDLETPPNIRSQSIREIKNVKTQVYLTTRENLLKITIALKTGKIKDKKIEKPKIKFSEYLGVCVIKNPRCLVVATLIDFKKREYGLHIYQQGNFVSFTKVAYYPLALRSIERYDSQSILLVGSDDGRVYLYRVSDKGLKKCIPNDSFYPEFKDIDQKVITCDIKQFSNYRVTALGSPNGNVSVFFIKKEILNKEKNSNINIQNQNQNQNQNQSQSQNQNNKKKMSEKLVYLTNFFVNGAVSSIKLTWFPNAIRGKSHSINLTEESQKIQLQPQNQNPNQNKNSNTTLTSSSSLNQDLNLPAMNVSNELLNMQTGYEQTEYEQTKEQIRVDFKDRLLLCVCDSLGQVWLWDDVNVQKIHKNLITSKQIITDGSLASPMSCEIILRGKRQATIWVGFFNGIIRCWKTNFREKLTFQEKESSKLQGPIFSIQCLKSNSRLFAITTDSKIRIIKFV</sequence>
<dbReference type="InterPro" id="IPR015943">
    <property type="entry name" value="WD40/YVTN_repeat-like_dom_sf"/>
</dbReference>
<name>A0ABQ8X1N6_9EUKA</name>
<organism evidence="2 3">
    <name type="scientific">Anaeramoeba flamelloides</name>
    <dbReference type="NCBI Taxonomy" id="1746091"/>
    <lineage>
        <taxon>Eukaryota</taxon>
        <taxon>Metamonada</taxon>
        <taxon>Anaeramoebidae</taxon>
        <taxon>Anaeramoeba</taxon>
    </lineage>
</organism>
<reference evidence="2" key="1">
    <citation type="submission" date="2022-08" db="EMBL/GenBank/DDBJ databases">
        <title>Novel sulfate-reducing endosymbionts in the free-living metamonad Anaeramoeba.</title>
        <authorList>
            <person name="Jerlstrom-Hultqvist J."/>
            <person name="Cepicka I."/>
            <person name="Gallot-Lavallee L."/>
            <person name="Salas-Leiva D."/>
            <person name="Curtis B.A."/>
            <person name="Zahonova K."/>
            <person name="Pipaliya S."/>
            <person name="Dacks J."/>
            <person name="Roger A.J."/>
        </authorList>
    </citation>
    <scope>NUCLEOTIDE SEQUENCE</scope>
    <source>
        <strain evidence="2">Schooner1</strain>
    </source>
</reference>
<dbReference type="EMBL" id="JAOAOG010000345">
    <property type="protein sequence ID" value="KAJ6226320.1"/>
    <property type="molecule type" value="Genomic_DNA"/>
</dbReference>
<evidence type="ECO:0000313" key="3">
    <source>
        <dbReference type="Proteomes" id="UP001150062"/>
    </source>
</evidence>
<gene>
    <name evidence="2" type="ORF">M0813_11010</name>
</gene>
<dbReference type="SUPFAM" id="SSF50978">
    <property type="entry name" value="WD40 repeat-like"/>
    <property type="match status" value="1"/>
</dbReference>
<dbReference type="Gene3D" id="2.130.10.10">
    <property type="entry name" value="YVTN repeat-like/Quinoprotein amine dehydrogenase"/>
    <property type="match status" value="1"/>
</dbReference>